<dbReference type="EnsemblPlants" id="TuG1812G0700004749.01.T01">
    <property type="protein sequence ID" value="TuG1812G0700004749.01.T01.cds461405"/>
    <property type="gene ID" value="TuG1812G0700004749.01"/>
</dbReference>
<feature type="compositionally biased region" description="Basic residues" evidence="1">
    <location>
        <begin position="87"/>
        <end position="100"/>
    </location>
</feature>
<proteinExistence type="predicted"/>
<reference evidence="2" key="3">
    <citation type="submission" date="2022-06" db="UniProtKB">
        <authorList>
            <consortium name="EnsemblPlants"/>
        </authorList>
    </citation>
    <scope>IDENTIFICATION</scope>
</reference>
<organism evidence="2 3">
    <name type="scientific">Triticum urartu</name>
    <name type="common">Red wild einkorn</name>
    <name type="synonym">Crithodium urartu</name>
    <dbReference type="NCBI Taxonomy" id="4572"/>
    <lineage>
        <taxon>Eukaryota</taxon>
        <taxon>Viridiplantae</taxon>
        <taxon>Streptophyta</taxon>
        <taxon>Embryophyta</taxon>
        <taxon>Tracheophyta</taxon>
        <taxon>Spermatophyta</taxon>
        <taxon>Magnoliopsida</taxon>
        <taxon>Liliopsida</taxon>
        <taxon>Poales</taxon>
        <taxon>Poaceae</taxon>
        <taxon>BOP clade</taxon>
        <taxon>Pooideae</taxon>
        <taxon>Triticodae</taxon>
        <taxon>Triticeae</taxon>
        <taxon>Triticinae</taxon>
        <taxon>Triticum</taxon>
    </lineage>
</organism>
<name>A0A8R7R502_TRIUA</name>
<feature type="compositionally biased region" description="Basic and acidic residues" evidence="1">
    <location>
        <begin position="71"/>
        <end position="86"/>
    </location>
</feature>
<accession>A0A8R7R502</accession>
<dbReference type="AlphaFoldDB" id="A0A8R7R502"/>
<keyword evidence="3" id="KW-1185">Reference proteome</keyword>
<dbReference type="Gramene" id="TuG1812G0700004749.01.T01">
    <property type="protein sequence ID" value="TuG1812G0700004749.01.T01.cds461405"/>
    <property type="gene ID" value="TuG1812G0700004749.01"/>
</dbReference>
<dbReference type="Proteomes" id="UP000015106">
    <property type="component" value="Chromosome 7"/>
</dbReference>
<reference evidence="3" key="1">
    <citation type="journal article" date="2013" name="Nature">
        <title>Draft genome of the wheat A-genome progenitor Triticum urartu.</title>
        <authorList>
            <person name="Ling H.Q."/>
            <person name="Zhao S."/>
            <person name="Liu D."/>
            <person name="Wang J."/>
            <person name="Sun H."/>
            <person name="Zhang C."/>
            <person name="Fan H."/>
            <person name="Li D."/>
            <person name="Dong L."/>
            <person name="Tao Y."/>
            <person name="Gao C."/>
            <person name="Wu H."/>
            <person name="Li Y."/>
            <person name="Cui Y."/>
            <person name="Guo X."/>
            <person name="Zheng S."/>
            <person name="Wang B."/>
            <person name="Yu K."/>
            <person name="Liang Q."/>
            <person name="Yang W."/>
            <person name="Lou X."/>
            <person name="Chen J."/>
            <person name="Feng M."/>
            <person name="Jian J."/>
            <person name="Zhang X."/>
            <person name="Luo G."/>
            <person name="Jiang Y."/>
            <person name="Liu J."/>
            <person name="Wang Z."/>
            <person name="Sha Y."/>
            <person name="Zhang B."/>
            <person name="Wu H."/>
            <person name="Tang D."/>
            <person name="Shen Q."/>
            <person name="Xue P."/>
            <person name="Zou S."/>
            <person name="Wang X."/>
            <person name="Liu X."/>
            <person name="Wang F."/>
            <person name="Yang Y."/>
            <person name="An X."/>
            <person name="Dong Z."/>
            <person name="Zhang K."/>
            <person name="Zhang X."/>
            <person name="Luo M.C."/>
            <person name="Dvorak J."/>
            <person name="Tong Y."/>
            <person name="Wang J."/>
            <person name="Yang H."/>
            <person name="Li Z."/>
            <person name="Wang D."/>
            <person name="Zhang A."/>
            <person name="Wang J."/>
        </authorList>
    </citation>
    <scope>NUCLEOTIDE SEQUENCE</scope>
    <source>
        <strain evidence="3">cv. G1812</strain>
    </source>
</reference>
<reference evidence="2" key="2">
    <citation type="submission" date="2018-03" db="EMBL/GenBank/DDBJ databases">
        <title>The Triticum urartu genome reveals the dynamic nature of wheat genome evolution.</title>
        <authorList>
            <person name="Ling H."/>
            <person name="Ma B."/>
            <person name="Shi X."/>
            <person name="Liu H."/>
            <person name="Dong L."/>
            <person name="Sun H."/>
            <person name="Cao Y."/>
            <person name="Gao Q."/>
            <person name="Zheng S."/>
            <person name="Li Y."/>
            <person name="Yu Y."/>
            <person name="Du H."/>
            <person name="Qi M."/>
            <person name="Li Y."/>
            <person name="Yu H."/>
            <person name="Cui Y."/>
            <person name="Wang N."/>
            <person name="Chen C."/>
            <person name="Wu H."/>
            <person name="Zhao Y."/>
            <person name="Zhang J."/>
            <person name="Li Y."/>
            <person name="Zhou W."/>
            <person name="Zhang B."/>
            <person name="Hu W."/>
            <person name="Eijk M."/>
            <person name="Tang J."/>
            <person name="Witsenboer H."/>
            <person name="Zhao S."/>
            <person name="Li Z."/>
            <person name="Zhang A."/>
            <person name="Wang D."/>
            <person name="Liang C."/>
        </authorList>
    </citation>
    <scope>NUCLEOTIDE SEQUENCE [LARGE SCALE GENOMIC DNA]</scope>
    <source>
        <strain evidence="2">cv. G1812</strain>
    </source>
</reference>
<evidence type="ECO:0000256" key="1">
    <source>
        <dbReference type="SAM" id="MobiDB-lite"/>
    </source>
</evidence>
<protein>
    <submittedName>
        <fullName evidence="2">Uncharacterized protein</fullName>
    </submittedName>
</protein>
<evidence type="ECO:0000313" key="3">
    <source>
        <dbReference type="Proteomes" id="UP000015106"/>
    </source>
</evidence>
<feature type="compositionally biased region" description="Pro residues" evidence="1">
    <location>
        <begin position="123"/>
        <end position="140"/>
    </location>
</feature>
<feature type="region of interest" description="Disordered" evidence="1">
    <location>
        <begin position="1"/>
        <end position="164"/>
    </location>
</feature>
<feature type="compositionally biased region" description="Low complexity" evidence="1">
    <location>
        <begin position="29"/>
        <end position="55"/>
    </location>
</feature>
<evidence type="ECO:0000313" key="2">
    <source>
        <dbReference type="EnsemblPlants" id="TuG1812G0700004749.01.T01.cds461405"/>
    </source>
</evidence>
<sequence length="175" mass="18117">MARTSAAGMLPDVLPPTAAYCTSASNTYAGSPGPAASSPFAAAALRAPADTASLAPEADPVALRLAPTAEDASRAAESSEARDTHAKQARKTKSHSRRRPIHGDPDPPPDGLLDEECTSSTFGPPPSPFIPRLPPSPPTSRPTKKRGGDTDWTEERQSEAAARIDLLRVTASGLG</sequence>
<feature type="compositionally biased region" description="Basic and acidic residues" evidence="1">
    <location>
        <begin position="146"/>
        <end position="158"/>
    </location>
</feature>